<organism evidence="1 2">
    <name type="scientific">Denticeps clupeoides</name>
    <name type="common">denticle herring</name>
    <dbReference type="NCBI Taxonomy" id="299321"/>
    <lineage>
        <taxon>Eukaryota</taxon>
        <taxon>Metazoa</taxon>
        <taxon>Chordata</taxon>
        <taxon>Craniata</taxon>
        <taxon>Vertebrata</taxon>
        <taxon>Euteleostomi</taxon>
        <taxon>Actinopterygii</taxon>
        <taxon>Neopterygii</taxon>
        <taxon>Teleostei</taxon>
        <taxon>Clupei</taxon>
        <taxon>Clupeiformes</taxon>
        <taxon>Denticipitoidei</taxon>
        <taxon>Denticipitidae</taxon>
        <taxon>Denticeps</taxon>
    </lineage>
</organism>
<dbReference type="SUPFAM" id="SSF50814">
    <property type="entry name" value="Lipocalins"/>
    <property type="match status" value="1"/>
</dbReference>
<dbReference type="InterPro" id="IPR012674">
    <property type="entry name" value="Calycin"/>
</dbReference>
<protein>
    <submittedName>
        <fullName evidence="1">Uncharacterized protein</fullName>
    </submittedName>
</protein>
<dbReference type="GeneTree" id="ENSGT00940000155135"/>
<evidence type="ECO:0000313" key="1">
    <source>
        <dbReference type="Ensembl" id="ENSDCDP00010037694.1"/>
    </source>
</evidence>
<name>A0AAY4CY54_9TELE</name>
<dbReference type="AlphaFoldDB" id="A0AAY4CY54"/>
<keyword evidence="2" id="KW-1185">Reference proteome</keyword>
<dbReference type="Gene3D" id="2.40.128.20">
    <property type="match status" value="1"/>
</dbReference>
<proteinExistence type="predicted"/>
<reference evidence="1" key="2">
    <citation type="submission" date="2025-08" db="UniProtKB">
        <authorList>
            <consortium name="Ensembl"/>
        </authorList>
    </citation>
    <scope>IDENTIFICATION</scope>
</reference>
<accession>A0AAY4CY54</accession>
<dbReference type="Ensembl" id="ENSDCDT00010047283.1">
    <property type="protein sequence ID" value="ENSDCDP00010037694.1"/>
    <property type="gene ID" value="ENSDCDG00010024536.1"/>
</dbReference>
<evidence type="ECO:0000313" key="2">
    <source>
        <dbReference type="Proteomes" id="UP000694580"/>
    </source>
</evidence>
<dbReference type="Proteomes" id="UP000694580">
    <property type="component" value="Chromosome 11"/>
</dbReference>
<dbReference type="Pfam" id="PF14651">
    <property type="entry name" value="Lipocalin_7"/>
    <property type="match status" value="1"/>
</dbReference>
<sequence length="128" mass="13847">MPANSFFSHFRGLIHLKRHPAPPADGLSDDAIEKGKDLKSITEIKQDGDHFRVTVTTGPQVLVNEFTVGKDSEIQSHAGEKAKAVAVLAGNKLIVTANDVESVTELVDADTIRNVSTEASPSRLEIRM</sequence>
<reference evidence="1" key="3">
    <citation type="submission" date="2025-09" db="UniProtKB">
        <authorList>
            <consortium name="Ensembl"/>
        </authorList>
    </citation>
    <scope>IDENTIFICATION</scope>
</reference>
<reference evidence="1 2" key="1">
    <citation type="submission" date="2020-06" db="EMBL/GenBank/DDBJ databases">
        <authorList>
            <consortium name="Wellcome Sanger Institute Data Sharing"/>
        </authorList>
    </citation>
    <scope>NUCLEOTIDE SEQUENCE [LARGE SCALE GENOMIC DNA]</scope>
</reference>